<keyword evidence="3" id="KW-0808">Transferase</keyword>
<dbReference type="InterPro" id="IPR021109">
    <property type="entry name" value="Peptidase_aspartic_dom_sf"/>
</dbReference>
<evidence type="ECO:0000256" key="1">
    <source>
        <dbReference type="SAM" id="MobiDB-lite"/>
    </source>
</evidence>
<dbReference type="InterPro" id="IPR043502">
    <property type="entry name" value="DNA/RNA_pol_sf"/>
</dbReference>
<comment type="caution">
    <text evidence="3">The sequence shown here is derived from an EMBL/GenBank/DDBJ whole genome shotgun (WGS) entry which is preliminary data.</text>
</comment>
<keyword evidence="3" id="KW-0548">Nucleotidyltransferase</keyword>
<dbReference type="Pfam" id="PF00078">
    <property type="entry name" value="RVT_1"/>
    <property type="match status" value="1"/>
</dbReference>
<dbReference type="PANTHER" id="PTHR24559">
    <property type="entry name" value="TRANSPOSON TY3-I GAG-POL POLYPROTEIN"/>
    <property type="match status" value="1"/>
</dbReference>
<name>A0A6L2JNA4_TANCI</name>
<accession>A0A6L2JNA4</accession>
<dbReference type="PROSITE" id="PS50878">
    <property type="entry name" value="RT_POL"/>
    <property type="match status" value="1"/>
</dbReference>
<dbReference type="CDD" id="cd00303">
    <property type="entry name" value="retropepsin_like"/>
    <property type="match status" value="1"/>
</dbReference>
<dbReference type="InterPro" id="IPR000477">
    <property type="entry name" value="RT_dom"/>
</dbReference>
<evidence type="ECO:0000259" key="2">
    <source>
        <dbReference type="PROSITE" id="PS50878"/>
    </source>
</evidence>
<keyword evidence="3" id="KW-0695">RNA-directed DNA polymerase</keyword>
<proteinExistence type="predicted"/>
<dbReference type="SUPFAM" id="SSF56672">
    <property type="entry name" value="DNA/RNA polymerases"/>
    <property type="match status" value="1"/>
</dbReference>
<dbReference type="Gene3D" id="2.40.70.10">
    <property type="entry name" value="Acid Proteases"/>
    <property type="match status" value="1"/>
</dbReference>
<dbReference type="EMBL" id="BKCJ010001050">
    <property type="protein sequence ID" value="GEU38426.1"/>
    <property type="molecule type" value="Genomic_DNA"/>
</dbReference>
<dbReference type="GO" id="GO:0003964">
    <property type="term" value="F:RNA-directed DNA polymerase activity"/>
    <property type="evidence" value="ECO:0007669"/>
    <property type="project" value="UniProtKB-KW"/>
</dbReference>
<gene>
    <name evidence="3" type="ORF">Tci_010404</name>
</gene>
<organism evidence="3">
    <name type="scientific">Tanacetum cinerariifolium</name>
    <name type="common">Dalmatian daisy</name>
    <name type="synonym">Chrysanthemum cinerariifolium</name>
    <dbReference type="NCBI Taxonomy" id="118510"/>
    <lineage>
        <taxon>Eukaryota</taxon>
        <taxon>Viridiplantae</taxon>
        <taxon>Streptophyta</taxon>
        <taxon>Embryophyta</taxon>
        <taxon>Tracheophyta</taxon>
        <taxon>Spermatophyta</taxon>
        <taxon>Magnoliopsida</taxon>
        <taxon>eudicotyledons</taxon>
        <taxon>Gunneridae</taxon>
        <taxon>Pentapetalae</taxon>
        <taxon>asterids</taxon>
        <taxon>campanulids</taxon>
        <taxon>Asterales</taxon>
        <taxon>Asteraceae</taxon>
        <taxon>Asteroideae</taxon>
        <taxon>Anthemideae</taxon>
        <taxon>Anthemidinae</taxon>
        <taxon>Tanacetum</taxon>
    </lineage>
</organism>
<evidence type="ECO:0000313" key="3">
    <source>
        <dbReference type="EMBL" id="GEU38426.1"/>
    </source>
</evidence>
<feature type="domain" description="Reverse transcriptase" evidence="2">
    <location>
        <begin position="572"/>
        <end position="752"/>
    </location>
</feature>
<dbReference type="InterPro" id="IPR053134">
    <property type="entry name" value="RNA-dir_DNA_polymerase"/>
</dbReference>
<feature type="region of interest" description="Disordered" evidence="1">
    <location>
        <begin position="267"/>
        <end position="317"/>
    </location>
</feature>
<dbReference type="SUPFAM" id="SSF50630">
    <property type="entry name" value="Acid proteases"/>
    <property type="match status" value="1"/>
</dbReference>
<feature type="compositionally biased region" description="Low complexity" evidence="1">
    <location>
        <begin position="284"/>
        <end position="317"/>
    </location>
</feature>
<reference evidence="3" key="1">
    <citation type="journal article" date="2019" name="Sci. Rep.">
        <title>Draft genome of Tanacetum cinerariifolium, the natural source of mosquito coil.</title>
        <authorList>
            <person name="Yamashiro T."/>
            <person name="Shiraishi A."/>
            <person name="Satake H."/>
            <person name="Nakayama K."/>
        </authorList>
    </citation>
    <scope>NUCLEOTIDE SEQUENCE</scope>
</reference>
<dbReference type="CDD" id="cd01647">
    <property type="entry name" value="RT_LTR"/>
    <property type="match status" value="1"/>
</dbReference>
<dbReference type="AlphaFoldDB" id="A0A6L2JNA4"/>
<sequence>MAAFVIPISSDLSEESVGSYVPESEPAEQRPKRHDSLAIHDAMLSRLRDRVASRPSSPSGSLSYNTLAPSSEFPVAPVVAPLGIHRRLTILIQPKSSPDSSLLFAEPSRKKCIYPTTSVLSSTPISREEHIEIDTANAEAVTDLGIGDGVRVDTKDGIGMGVEIAASDIKEDNNEFEAEASAEGTMEIAVNPLVTGGISESTRGDVPNLKGTLYDIFHYVLEVPLDRITELKTTQRQLEAVQLMASGERAGLTDRIRRLGRENLRDVSITRFEMTPKAKSQSQNGNDGNNRNGGNSNGNYGDGGNNKNRNPNENGRGAMPVARVCTYQDFVKCQPLNFKGTKGVVEEKDQIKRYVGGLPDNIQGNVMSNKPTRLQDLIQFANSLMDQKLKGYATRSAENKRSLRVIKEKTCATTPVQEAESRGKAYAIGGGDVNPGSNVVTGTFLLNNHYAFVLFDSGADRSFVSTTFIILFDIISDTLDVSYAIELADGRIAETNTMLRGCTIGLLGHPFNIDLMAVEFGSFNVIIGMDWLADNHAVIIYDEKIVCIPFGEKILIVQRDRSDVEYHIMYEDSEVYGERPSSSPLGALVLFVKKKDEYFCMCIDYHELNKLTVKNRYPLLRIDDLFDQLQRPSVYSKIDLRSGYHQLRVRDEDIQNTAFRTHYGHYEFQVMPFGLENASAVFMDLMNRVCMPFLDKFVIVFIDDIWIYSKNKVEHEGHLKQILMLLKKEELYAKFLKCDFWLSKVQFLGHIIDREGLAGYYRRFIKGFLKIAKHMTRLTQKSMQFDWGEKEDAVFQTLNQKLCNQKKLNMRQYRWLELLSDYNYEIRYHPGKANVVVNALSQKERIKPLRVQALVMTVGLNLYVEIMKAQNEARKEENYRSKDLCGMIKKLDITPLNLIVVEYGFEGDTP</sequence>
<dbReference type="Gene3D" id="3.30.70.270">
    <property type="match status" value="2"/>
</dbReference>
<protein>
    <submittedName>
        <fullName evidence="3">Putative reverse transcriptase domain-containing protein</fullName>
    </submittedName>
</protein>
<dbReference type="Gene3D" id="3.10.10.10">
    <property type="entry name" value="HIV Type 1 Reverse Transcriptase, subunit A, domain 1"/>
    <property type="match status" value="1"/>
</dbReference>
<feature type="region of interest" description="Disordered" evidence="1">
    <location>
        <begin position="9"/>
        <end position="35"/>
    </location>
</feature>
<dbReference type="Pfam" id="PF08284">
    <property type="entry name" value="RVP_2"/>
    <property type="match status" value="1"/>
</dbReference>
<dbReference type="PANTHER" id="PTHR24559:SF427">
    <property type="entry name" value="RNA-DIRECTED DNA POLYMERASE"/>
    <property type="match status" value="1"/>
</dbReference>
<dbReference type="InterPro" id="IPR043128">
    <property type="entry name" value="Rev_trsase/Diguanyl_cyclase"/>
</dbReference>